<organism evidence="2 3">
    <name type="scientific">Streptomyces umbrinus</name>
    <dbReference type="NCBI Taxonomy" id="67370"/>
    <lineage>
        <taxon>Bacteria</taxon>
        <taxon>Bacillati</taxon>
        <taxon>Actinomycetota</taxon>
        <taxon>Actinomycetes</taxon>
        <taxon>Kitasatosporales</taxon>
        <taxon>Streptomycetaceae</taxon>
        <taxon>Streptomyces</taxon>
        <taxon>Streptomyces phaeochromogenes group</taxon>
    </lineage>
</organism>
<evidence type="ECO:0000313" key="2">
    <source>
        <dbReference type="EMBL" id="MDQ1027672.1"/>
    </source>
</evidence>
<keyword evidence="3" id="KW-1185">Reference proteome</keyword>
<evidence type="ECO:0000256" key="1">
    <source>
        <dbReference type="SAM" id="MobiDB-lite"/>
    </source>
</evidence>
<accession>A0ABU0SVZ1</accession>
<dbReference type="Proteomes" id="UP001230328">
    <property type="component" value="Unassembled WGS sequence"/>
</dbReference>
<evidence type="ECO:0000313" key="3">
    <source>
        <dbReference type="Proteomes" id="UP001230328"/>
    </source>
</evidence>
<sequence length="29" mass="3037">MTWVAVGSSGIQWSGVSSQSKDTRRGVIG</sequence>
<reference evidence="2 3" key="1">
    <citation type="submission" date="2023-07" db="EMBL/GenBank/DDBJ databases">
        <title>Comparative genomics of wheat-associated soil bacteria to identify genetic determinants of phenazine resistance.</title>
        <authorList>
            <person name="Mouncey N."/>
        </authorList>
    </citation>
    <scope>NUCLEOTIDE SEQUENCE [LARGE SCALE GENOMIC DNA]</scope>
    <source>
        <strain evidence="2 3">V2I4</strain>
    </source>
</reference>
<comment type="caution">
    <text evidence="2">The sequence shown here is derived from an EMBL/GenBank/DDBJ whole genome shotgun (WGS) entry which is preliminary data.</text>
</comment>
<dbReference type="EMBL" id="JAUSZI010000002">
    <property type="protein sequence ID" value="MDQ1027672.1"/>
    <property type="molecule type" value="Genomic_DNA"/>
</dbReference>
<gene>
    <name evidence="2" type="ORF">QF035_005254</name>
</gene>
<name>A0ABU0SVZ1_9ACTN</name>
<proteinExistence type="predicted"/>
<protein>
    <submittedName>
        <fullName evidence="2">Uncharacterized protein</fullName>
    </submittedName>
</protein>
<feature type="compositionally biased region" description="Polar residues" evidence="1">
    <location>
        <begin position="9"/>
        <end position="20"/>
    </location>
</feature>
<feature type="region of interest" description="Disordered" evidence="1">
    <location>
        <begin position="1"/>
        <end position="29"/>
    </location>
</feature>